<dbReference type="InterPro" id="IPR017200">
    <property type="entry name" value="PqqE-like"/>
</dbReference>
<feature type="domain" description="Radical SAM core" evidence="7">
    <location>
        <begin position="9"/>
        <end position="226"/>
    </location>
</feature>
<keyword evidence="5" id="KW-0408">Iron</keyword>
<dbReference type="SFLD" id="SFLDG01067">
    <property type="entry name" value="SPASM/twitch_domain_containing"/>
    <property type="match status" value="1"/>
</dbReference>
<name>L0A9M7_CALLD</name>
<dbReference type="STRING" id="1056495.Calag_0055"/>
<dbReference type="PANTHER" id="PTHR11228">
    <property type="entry name" value="RADICAL SAM DOMAIN PROTEIN"/>
    <property type="match status" value="1"/>
</dbReference>
<dbReference type="NCBIfam" id="TIGR04053">
    <property type="entry name" value="TIGR04053 family radical SAM/SPASM domain-containing protein"/>
    <property type="match status" value="1"/>
</dbReference>
<dbReference type="GO" id="GO:0046872">
    <property type="term" value="F:metal ion binding"/>
    <property type="evidence" value="ECO:0007669"/>
    <property type="project" value="UniProtKB-KW"/>
</dbReference>
<keyword evidence="4" id="KW-0479">Metal-binding</keyword>
<evidence type="ECO:0000256" key="2">
    <source>
        <dbReference type="ARBA" id="ARBA00022485"/>
    </source>
</evidence>
<dbReference type="Proteomes" id="UP000010469">
    <property type="component" value="Chromosome"/>
</dbReference>
<keyword evidence="2" id="KW-0004">4Fe-4S</keyword>
<dbReference type="GO" id="GO:0051539">
    <property type="term" value="F:4 iron, 4 sulfur cluster binding"/>
    <property type="evidence" value="ECO:0007669"/>
    <property type="project" value="UniProtKB-KW"/>
</dbReference>
<dbReference type="InParanoid" id="L0A9M7"/>
<dbReference type="InterPro" id="IPR050377">
    <property type="entry name" value="Radical_SAM_PqqE_MftC-like"/>
</dbReference>
<accession>L0A9M7</accession>
<dbReference type="GeneID" id="14211315"/>
<dbReference type="InterPro" id="IPR013785">
    <property type="entry name" value="Aldolase_TIM"/>
</dbReference>
<keyword evidence="3" id="KW-0949">S-adenosyl-L-methionine</keyword>
<dbReference type="Gene3D" id="3.20.20.70">
    <property type="entry name" value="Aldolase class I"/>
    <property type="match status" value="1"/>
</dbReference>
<organism evidence="8 9">
    <name type="scientific">Caldisphaera lagunensis (strain DSM 15908 / JCM 11604 / ANMR 0165 / IC-154)</name>
    <dbReference type="NCBI Taxonomy" id="1056495"/>
    <lineage>
        <taxon>Archaea</taxon>
        <taxon>Thermoproteota</taxon>
        <taxon>Thermoprotei</taxon>
        <taxon>Acidilobales</taxon>
        <taxon>Caldisphaeraceae</taxon>
        <taxon>Caldisphaera</taxon>
    </lineage>
</organism>
<dbReference type="SUPFAM" id="SSF102114">
    <property type="entry name" value="Radical SAM enzymes"/>
    <property type="match status" value="1"/>
</dbReference>
<evidence type="ECO:0000256" key="5">
    <source>
        <dbReference type="ARBA" id="ARBA00023004"/>
    </source>
</evidence>
<keyword evidence="9" id="KW-1185">Reference proteome</keyword>
<dbReference type="Pfam" id="PF04055">
    <property type="entry name" value="Radical_SAM"/>
    <property type="match status" value="1"/>
</dbReference>
<reference evidence="9" key="1">
    <citation type="submission" date="2012-03" db="EMBL/GenBank/DDBJ databases">
        <title>Complete genome of Caldisphaera lagunensis DSM 15908.</title>
        <authorList>
            <person name="Lucas S."/>
            <person name="Copeland A."/>
            <person name="Lapidus A."/>
            <person name="Glavina del Rio T."/>
            <person name="Dalin E."/>
            <person name="Tice H."/>
            <person name="Bruce D."/>
            <person name="Goodwin L."/>
            <person name="Pitluck S."/>
            <person name="Peters L."/>
            <person name="Mikhailova N."/>
            <person name="Teshima H."/>
            <person name="Kyrpides N."/>
            <person name="Mavromatis K."/>
            <person name="Ivanova N."/>
            <person name="Brettin T."/>
            <person name="Detter J.C."/>
            <person name="Han C."/>
            <person name="Larimer F."/>
            <person name="Land M."/>
            <person name="Hauser L."/>
            <person name="Markowitz V."/>
            <person name="Cheng J.-F."/>
            <person name="Hugenholtz P."/>
            <person name="Woyke T."/>
            <person name="Wu D."/>
            <person name="Spring S."/>
            <person name="Schroeder M."/>
            <person name="Brambilla E."/>
            <person name="Klenk H.-P."/>
            <person name="Eisen J.A."/>
        </authorList>
    </citation>
    <scope>NUCLEOTIDE SEQUENCE [LARGE SCALE GENOMIC DNA]</scope>
    <source>
        <strain evidence="9">DSM 15908 / JCM 11604 / IC-154</strain>
    </source>
</reference>
<dbReference type="EMBL" id="CP003378">
    <property type="protein sequence ID" value="AFZ69847.1"/>
    <property type="molecule type" value="Genomic_DNA"/>
</dbReference>
<dbReference type="PIRSF" id="PIRSF037420">
    <property type="entry name" value="PQQ_syn_pqqE"/>
    <property type="match status" value="1"/>
</dbReference>
<dbReference type="RefSeq" id="WP_015231745.1">
    <property type="nucleotide sequence ID" value="NC_019791.1"/>
</dbReference>
<sequence>MSHKEWPLDEKPLLIFWETTKACGLACKHCRAEAIHNPLPNELNNEEGKKLIDQISEFGKPSPILVFTGGDPLSRKDIWDLIDYANKKGVVAALSPSVTPLLNDDAIENIVNHKISSVSISLDSPYPEIHDKIRGINGTWNRSIEYIKKMVDKGIKVQINTTVMRSTVEGLPDMVSLLKKLNISVWEVFYLIPVGRAKFEEDLTKEEWEDVGAFLYEASKYGLTIRTTEGPMFRRIALLYRNLEIRNIDYNKEILHGELYYNLVRRLRENMGEPNKETKAETFRTRDGRGIVFVSYDGYIYPSGFLPYPAGNVRKQNIVDIYRNSELFKKLRSAQFKGKCGLCEFRNICGGSRARAFSYTGDPFADDPACSYNPGEYDKILGKYGLSYDDLR</sequence>
<dbReference type="PROSITE" id="PS51918">
    <property type="entry name" value="RADICAL_SAM"/>
    <property type="match status" value="1"/>
</dbReference>
<dbReference type="eggNOG" id="arCOG00940">
    <property type="taxonomic scope" value="Archaea"/>
</dbReference>
<dbReference type="GO" id="GO:0003824">
    <property type="term" value="F:catalytic activity"/>
    <property type="evidence" value="ECO:0007669"/>
    <property type="project" value="InterPro"/>
</dbReference>
<evidence type="ECO:0000259" key="7">
    <source>
        <dbReference type="PROSITE" id="PS51918"/>
    </source>
</evidence>
<gene>
    <name evidence="8" type="ordered locus">Calag_0055</name>
</gene>
<dbReference type="SFLD" id="SFLDG01386">
    <property type="entry name" value="main_SPASM_domain-containing"/>
    <property type="match status" value="1"/>
</dbReference>
<dbReference type="AlphaFoldDB" id="L0A9M7"/>
<dbReference type="SFLD" id="SFLDS00029">
    <property type="entry name" value="Radical_SAM"/>
    <property type="match status" value="1"/>
</dbReference>
<dbReference type="CDD" id="cd21123">
    <property type="entry name" value="SPASM_MftC-like"/>
    <property type="match status" value="1"/>
</dbReference>
<evidence type="ECO:0000256" key="1">
    <source>
        <dbReference type="ARBA" id="ARBA00001966"/>
    </source>
</evidence>
<evidence type="ECO:0000256" key="4">
    <source>
        <dbReference type="ARBA" id="ARBA00022723"/>
    </source>
</evidence>
<comment type="cofactor">
    <cofactor evidence="1">
        <name>[4Fe-4S] cluster</name>
        <dbReference type="ChEBI" id="CHEBI:49883"/>
    </cofactor>
</comment>
<dbReference type="InterPro" id="IPR058240">
    <property type="entry name" value="rSAM_sf"/>
</dbReference>
<dbReference type="Pfam" id="PF13186">
    <property type="entry name" value="SPASM"/>
    <property type="match status" value="1"/>
</dbReference>
<dbReference type="KEGG" id="clg:Calag_0055"/>
<proteinExistence type="predicted"/>
<dbReference type="HOGENOM" id="CLU_009273_4_0_2"/>
<protein>
    <submittedName>
        <fullName evidence="8">Radical SAM protein, BA_1875 family</fullName>
    </submittedName>
</protein>
<dbReference type="InterPro" id="IPR006638">
    <property type="entry name" value="Elp3/MiaA/NifB-like_rSAM"/>
</dbReference>
<dbReference type="PANTHER" id="PTHR11228:SF34">
    <property type="entry name" value="TUNGSTEN-CONTAINING ALDEHYDE FERREDOXIN OXIDOREDUCTASE COFACTOR MODIFYING PROTEIN"/>
    <property type="match status" value="1"/>
</dbReference>
<dbReference type="OrthoDB" id="30736at2157"/>
<keyword evidence="6" id="KW-0411">Iron-sulfur</keyword>
<evidence type="ECO:0000256" key="6">
    <source>
        <dbReference type="ARBA" id="ARBA00023014"/>
    </source>
</evidence>
<evidence type="ECO:0000256" key="3">
    <source>
        <dbReference type="ARBA" id="ARBA00022691"/>
    </source>
</evidence>
<dbReference type="CDD" id="cd01335">
    <property type="entry name" value="Radical_SAM"/>
    <property type="match status" value="1"/>
</dbReference>
<dbReference type="FunCoup" id="L0A9M7">
    <property type="interactions" value="49"/>
</dbReference>
<dbReference type="SMART" id="SM00729">
    <property type="entry name" value="Elp3"/>
    <property type="match status" value="1"/>
</dbReference>
<dbReference type="InterPro" id="IPR023885">
    <property type="entry name" value="4Fe4S-binding_SPASM_dom"/>
</dbReference>
<evidence type="ECO:0000313" key="8">
    <source>
        <dbReference type="EMBL" id="AFZ69847.1"/>
    </source>
</evidence>
<evidence type="ECO:0000313" key="9">
    <source>
        <dbReference type="Proteomes" id="UP000010469"/>
    </source>
</evidence>
<dbReference type="InterPro" id="IPR007197">
    <property type="entry name" value="rSAM"/>
</dbReference>